<reference evidence="2 3" key="1">
    <citation type="journal article" date="2019" name="Int. J. Syst. Evol. Microbiol.">
        <title>The Global Catalogue of Microorganisms (GCM) 10K type strain sequencing project: providing services to taxonomists for standard genome sequencing and annotation.</title>
        <authorList>
            <consortium name="The Broad Institute Genomics Platform"/>
            <consortium name="The Broad Institute Genome Sequencing Center for Infectious Disease"/>
            <person name="Wu L."/>
            <person name="Ma J."/>
        </authorList>
    </citation>
    <scope>NUCLEOTIDE SEQUENCE [LARGE SCALE GENOMIC DNA]</scope>
    <source>
        <strain evidence="2 3">JCM 11574</strain>
    </source>
</reference>
<organism evidence="2 3">
    <name type="scientific">Streptomyces rameus</name>
    <dbReference type="NCBI Taxonomy" id="68261"/>
    <lineage>
        <taxon>Bacteria</taxon>
        <taxon>Bacillati</taxon>
        <taxon>Actinomycetota</taxon>
        <taxon>Actinomycetes</taxon>
        <taxon>Kitasatosporales</taxon>
        <taxon>Streptomycetaceae</taxon>
        <taxon>Streptomyces</taxon>
    </lineage>
</organism>
<dbReference type="SUPFAM" id="SSF55961">
    <property type="entry name" value="Bet v1-like"/>
    <property type="match status" value="1"/>
</dbReference>
<evidence type="ECO:0000313" key="2">
    <source>
        <dbReference type="EMBL" id="GAA2774806.1"/>
    </source>
</evidence>
<accession>A0ABN3V2K8</accession>
<sequence length="240" mass="27495">MSTDNGTTRVTGFTFDDLRGVLRKAAGDFDAVDGDIFDVTFAELGFDSLIMLEITAVLESEHRVNDPDDVIEITRTPREVVALVNGASSAGHVDNSVVIDAPYELVWELTNDVPSWPELFSEYASAEVLERDGDTVTFRLTTVPDENGTQWSWVSERRMDKERGTVRAHRVERGPFAYMEIFWEYRTTPQGVHMRWVQDFHLNPQAPLDDAAMEERMNRNTLIQMERIKELVEQRARRPE</sequence>
<dbReference type="SUPFAM" id="SSF47336">
    <property type="entry name" value="ACP-like"/>
    <property type="match status" value="1"/>
</dbReference>
<dbReference type="Gene3D" id="1.10.1200.10">
    <property type="entry name" value="ACP-like"/>
    <property type="match status" value="1"/>
</dbReference>
<evidence type="ECO:0000313" key="3">
    <source>
        <dbReference type="Proteomes" id="UP001500893"/>
    </source>
</evidence>
<dbReference type="Pfam" id="PF00550">
    <property type="entry name" value="PP-binding"/>
    <property type="match status" value="1"/>
</dbReference>
<evidence type="ECO:0000259" key="1">
    <source>
        <dbReference type="PROSITE" id="PS50075"/>
    </source>
</evidence>
<protein>
    <recommendedName>
        <fullName evidence="1">Carrier domain-containing protein</fullName>
    </recommendedName>
</protein>
<dbReference type="InterPro" id="IPR036736">
    <property type="entry name" value="ACP-like_sf"/>
</dbReference>
<keyword evidence="3" id="KW-1185">Reference proteome</keyword>
<gene>
    <name evidence="2" type="ORF">GCM10010521_61530</name>
</gene>
<proteinExistence type="predicted"/>
<dbReference type="PROSITE" id="PS50075">
    <property type="entry name" value="CARRIER"/>
    <property type="match status" value="1"/>
</dbReference>
<feature type="domain" description="Carrier" evidence="1">
    <location>
        <begin position="12"/>
        <end position="88"/>
    </location>
</feature>
<dbReference type="InterPro" id="IPR009081">
    <property type="entry name" value="PP-bd_ACP"/>
</dbReference>
<dbReference type="Proteomes" id="UP001500893">
    <property type="component" value="Unassembled WGS sequence"/>
</dbReference>
<dbReference type="InterPro" id="IPR005031">
    <property type="entry name" value="COQ10_START"/>
</dbReference>
<name>A0ABN3V2K8_9ACTN</name>
<dbReference type="Gene3D" id="3.30.530.20">
    <property type="match status" value="1"/>
</dbReference>
<dbReference type="InterPro" id="IPR023393">
    <property type="entry name" value="START-like_dom_sf"/>
</dbReference>
<dbReference type="CDD" id="cd08860">
    <property type="entry name" value="TcmN_ARO-CYC_like"/>
    <property type="match status" value="1"/>
</dbReference>
<dbReference type="Pfam" id="PF03364">
    <property type="entry name" value="Polyketide_cyc"/>
    <property type="match status" value="1"/>
</dbReference>
<comment type="caution">
    <text evidence="2">The sequence shown here is derived from an EMBL/GenBank/DDBJ whole genome shotgun (WGS) entry which is preliminary data.</text>
</comment>
<dbReference type="EMBL" id="BAAAVM010000119">
    <property type="protein sequence ID" value="GAA2774806.1"/>
    <property type="molecule type" value="Genomic_DNA"/>
</dbReference>